<dbReference type="GO" id="GO:0005506">
    <property type="term" value="F:iron ion binding"/>
    <property type="evidence" value="ECO:0007669"/>
    <property type="project" value="InterPro"/>
</dbReference>
<dbReference type="SUPFAM" id="SSF48264">
    <property type="entry name" value="Cytochrome P450"/>
    <property type="match status" value="1"/>
</dbReference>
<feature type="transmembrane region" description="Helical" evidence="4">
    <location>
        <begin position="6"/>
        <end position="22"/>
    </location>
</feature>
<keyword evidence="4" id="KW-1133">Transmembrane helix</keyword>
<dbReference type="PRINTS" id="PR00385">
    <property type="entry name" value="P450"/>
</dbReference>
<keyword evidence="3" id="KW-0560">Oxidoreductase</keyword>
<keyword evidence="2 3" id="KW-0479">Metal-binding</keyword>
<proteinExistence type="inferred from homology"/>
<dbReference type="OrthoDB" id="2789670at2759"/>
<keyword evidence="2 3" id="KW-0408">Iron</keyword>
<comment type="cofactor">
    <cofactor evidence="2">
        <name>heme</name>
        <dbReference type="ChEBI" id="CHEBI:30413"/>
    </cofactor>
</comment>
<dbReference type="GO" id="GO:0016705">
    <property type="term" value="F:oxidoreductase activity, acting on paired donors, with incorporation or reduction of molecular oxygen"/>
    <property type="evidence" value="ECO:0007669"/>
    <property type="project" value="InterPro"/>
</dbReference>
<evidence type="ECO:0000313" key="5">
    <source>
        <dbReference type="EMBL" id="KAF5178120.1"/>
    </source>
</evidence>
<evidence type="ECO:0000313" key="6">
    <source>
        <dbReference type="Proteomes" id="UP000554482"/>
    </source>
</evidence>
<dbReference type="PANTHER" id="PTHR47950">
    <property type="entry name" value="CYTOCHROME P450, FAMILY 76, SUBFAMILY C, POLYPEPTIDE 5-RELATED"/>
    <property type="match status" value="1"/>
</dbReference>
<evidence type="ECO:0000256" key="4">
    <source>
        <dbReference type="SAM" id="Phobius"/>
    </source>
</evidence>
<protein>
    <submittedName>
        <fullName evidence="5">Cytochrome p450</fullName>
    </submittedName>
</protein>
<dbReference type="GO" id="GO:0004497">
    <property type="term" value="F:monooxygenase activity"/>
    <property type="evidence" value="ECO:0007669"/>
    <property type="project" value="UniProtKB-KW"/>
</dbReference>
<accession>A0A7J6V170</accession>
<dbReference type="AlphaFoldDB" id="A0A7J6V170"/>
<dbReference type="InterPro" id="IPR001128">
    <property type="entry name" value="Cyt_P450"/>
</dbReference>
<dbReference type="PROSITE" id="PS00086">
    <property type="entry name" value="CYTOCHROME_P450"/>
    <property type="match status" value="1"/>
</dbReference>
<dbReference type="PRINTS" id="PR00463">
    <property type="entry name" value="EP450I"/>
</dbReference>
<dbReference type="Proteomes" id="UP000554482">
    <property type="component" value="Unassembled WGS sequence"/>
</dbReference>
<dbReference type="InterPro" id="IPR017972">
    <property type="entry name" value="Cyt_P450_CS"/>
</dbReference>
<feature type="binding site" description="axial binding residue" evidence="2">
    <location>
        <position position="408"/>
    </location>
    <ligand>
        <name>heme</name>
        <dbReference type="ChEBI" id="CHEBI:30413"/>
    </ligand>
    <ligandPart>
        <name>Fe</name>
        <dbReference type="ChEBI" id="CHEBI:18248"/>
    </ligandPart>
</feature>
<gene>
    <name evidence="5" type="ORF">FRX31_032296</name>
</gene>
<comment type="similarity">
    <text evidence="1 3">Belongs to the cytochrome P450 family.</text>
</comment>
<keyword evidence="4" id="KW-0472">Membrane</keyword>
<organism evidence="5 6">
    <name type="scientific">Thalictrum thalictroides</name>
    <name type="common">Rue-anemone</name>
    <name type="synonym">Anemone thalictroides</name>
    <dbReference type="NCBI Taxonomy" id="46969"/>
    <lineage>
        <taxon>Eukaryota</taxon>
        <taxon>Viridiplantae</taxon>
        <taxon>Streptophyta</taxon>
        <taxon>Embryophyta</taxon>
        <taxon>Tracheophyta</taxon>
        <taxon>Spermatophyta</taxon>
        <taxon>Magnoliopsida</taxon>
        <taxon>Ranunculales</taxon>
        <taxon>Ranunculaceae</taxon>
        <taxon>Thalictroideae</taxon>
        <taxon>Thalictrum</taxon>
    </lineage>
</organism>
<name>A0A7J6V170_THATH</name>
<dbReference type="Gene3D" id="1.10.630.10">
    <property type="entry name" value="Cytochrome P450"/>
    <property type="match status" value="2"/>
</dbReference>
<keyword evidence="2 3" id="KW-0349">Heme</keyword>
<dbReference type="EMBL" id="JABWDY010040419">
    <property type="protein sequence ID" value="KAF5178120.1"/>
    <property type="molecule type" value="Genomic_DNA"/>
</dbReference>
<keyword evidence="4" id="KW-0812">Transmembrane</keyword>
<dbReference type="CDD" id="cd11073">
    <property type="entry name" value="CYP76-like"/>
    <property type="match status" value="1"/>
</dbReference>
<comment type="caution">
    <text evidence="5">The sequence shown here is derived from an EMBL/GenBank/DDBJ whole genome shotgun (WGS) entry which is preliminary data.</text>
</comment>
<dbReference type="PANTHER" id="PTHR47950:SF44">
    <property type="entry name" value="CYTOCHROME P450, FAMILY 76, SUBFAMILY C, POLYPEPTIDE 5-RELATED"/>
    <property type="match status" value="1"/>
</dbReference>
<evidence type="ECO:0000256" key="1">
    <source>
        <dbReference type="ARBA" id="ARBA00010617"/>
    </source>
</evidence>
<keyword evidence="6" id="KW-1185">Reference proteome</keyword>
<dbReference type="InterPro" id="IPR036396">
    <property type="entry name" value="Cyt_P450_sf"/>
</dbReference>
<dbReference type="Pfam" id="PF00067">
    <property type="entry name" value="p450"/>
    <property type="match status" value="2"/>
</dbReference>
<sequence length="464" mass="52400">MDHSALLLWISFLLTFFLYVLISSRRFNLDSKLPPGPFPVPIVGHLFKLGNKPQESLANLAKIYGPLMTIKLGSVTTIVVSSANMAKQVLQKHDQTFSGRTIPDAVHILNHHQTSMVWLQPTPQWRNLRKLCTSQMFANQRLNDSEEIRLKKVKEFINNIRDSSKSKQAIDIGEAVFSVVLNTISNTILSNDITHFNTDSTLDFKAVVCGIIEELGTPNLSDYFPILKPFDLQGIRRRSGSHFEKLDKFFDKIMNLRLQSKEQNATNDLLDTLLQHTQGNGFNLSHADINSLLKARMELKETLDKDQPMQESDIAGLPYLQAIIKETMRLHPPGPVLVPRRAESDIEICGFIVPRHAQVITNAWAIGRDPEIWMNPTSFNPDRFLGSNIDVRGRNFELIPFGAGRRICPGLPLAYRMVHLILGSLLQSFDWTITDETNVGDINTEVHGFVSQRAKPLHAIPIED</sequence>
<dbReference type="GO" id="GO:0044550">
    <property type="term" value="P:secondary metabolite biosynthetic process"/>
    <property type="evidence" value="ECO:0007669"/>
    <property type="project" value="UniProtKB-ARBA"/>
</dbReference>
<dbReference type="InterPro" id="IPR002401">
    <property type="entry name" value="Cyt_P450_E_grp-I"/>
</dbReference>
<keyword evidence="3" id="KW-0503">Monooxygenase</keyword>
<reference evidence="5 6" key="1">
    <citation type="submission" date="2020-06" db="EMBL/GenBank/DDBJ databases">
        <title>Transcriptomic and genomic resources for Thalictrum thalictroides and T. hernandezii: Facilitating candidate gene discovery in an emerging model plant lineage.</title>
        <authorList>
            <person name="Arias T."/>
            <person name="Riano-Pachon D.M."/>
            <person name="Di Stilio V.S."/>
        </authorList>
    </citation>
    <scope>NUCLEOTIDE SEQUENCE [LARGE SCALE GENOMIC DNA]</scope>
    <source>
        <strain evidence="6">cv. WT478/WT964</strain>
        <tissue evidence="5">Leaves</tissue>
    </source>
</reference>
<evidence type="ECO:0000256" key="2">
    <source>
        <dbReference type="PIRSR" id="PIRSR602401-1"/>
    </source>
</evidence>
<evidence type="ECO:0000256" key="3">
    <source>
        <dbReference type="RuleBase" id="RU000461"/>
    </source>
</evidence>
<dbReference type="GO" id="GO:0020037">
    <property type="term" value="F:heme binding"/>
    <property type="evidence" value="ECO:0007669"/>
    <property type="project" value="InterPro"/>
</dbReference>